<accession>A0A7I8W3X3</accession>
<gene>
    <name evidence="2" type="ORF">DGYR_LOCUS10371</name>
</gene>
<feature type="region of interest" description="Disordered" evidence="1">
    <location>
        <begin position="149"/>
        <end position="238"/>
    </location>
</feature>
<evidence type="ECO:0000256" key="1">
    <source>
        <dbReference type="SAM" id="MobiDB-lite"/>
    </source>
</evidence>
<feature type="region of interest" description="Disordered" evidence="1">
    <location>
        <begin position="288"/>
        <end position="333"/>
    </location>
</feature>
<feature type="region of interest" description="Disordered" evidence="1">
    <location>
        <begin position="556"/>
        <end position="582"/>
    </location>
</feature>
<evidence type="ECO:0000313" key="2">
    <source>
        <dbReference type="EMBL" id="CAD5122572.1"/>
    </source>
</evidence>
<feature type="compositionally biased region" description="Basic and acidic residues" evidence="1">
    <location>
        <begin position="197"/>
        <end position="207"/>
    </location>
</feature>
<feature type="compositionally biased region" description="Low complexity" evidence="1">
    <location>
        <begin position="219"/>
        <end position="228"/>
    </location>
</feature>
<dbReference type="Proteomes" id="UP000549394">
    <property type="component" value="Unassembled WGS sequence"/>
</dbReference>
<dbReference type="EMBL" id="CAJFCJ010000018">
    <property type="protein sequence ID" value="CAD5122572.1"/>
    <property type="molecule type" value="Genomic_DNA"/>
</dbReference>
<dbReference type="AlphaFoldDB" id="A0A7I8W3X3"/>
<feature type="compositionally biased region" description="Polar residues" evidence="1">
    <location>
        <begin position="312"/>
        <end position="333"/>
    </location>
</feature>
<name>A0A7I8W3X3_9ANNE</name>
<comment type="caution">
    <text evidence="2">The sequence shown here is derived from an EMBL/GenBank/DDBJ whole genome shotgun (WGS) entry which is preliminary data.</text>
</comment>
<keyword evidence="3" id="KW-1185">Reference proteome</keyword>
<reference evidence="2 3" key="1">
    <citation type="submission" date="2020-08" db="EMBL/GenBank/DDBJ databases">
        <authorList>
            <person name="Hejnol A."/>
        </authorList>
    </citation>
    <scope>NUCLEOTIDE SEQUENCE [LARGE SCALE GENOMIC DNA]</scope>
</reference>
<feature type="compositionally biased region" description="Basic and acidic residues" evidence="1">
    <location>
        <begin position="299"/>
        <end position="311"/>
    </location>
</feature>
<organism evidence="2 3">
    <name type="scientific">Dimorphilus gyrociliatus</name>
    <dbReference type="NCBI Taxonomy" id="2664684"/>
    <lineage>
        <taxon>Eukaryota</taxon>
        <taxon>Metazoa</taxon>
        <taxon>Spiralia</taxon>
        <taxon>Lophotrochozoa</taxon>
        <taxon>Annelida</taxon>
        <taxon>Polychaeta</taxon>
        <taxon>Polychaeta incertae sedis</taxon>
        <taxon>Dinophilidae</taxon>
        <taxon>Dimorphilus</taxon>
    </lineage>
</organism>
<proteinExistence type="predicted"/>
<sequence>MFQKNEVMNHSQEKNSSCFNELEYFEQSNSGSLQRKKKFLNECGKLLSKLPETVLDSRKCRYKIPKEWSPKSEKEIKNIKMQTKSAKEEEREDNTIKIDFDNSTTLCLNIKLTDNLQCLADAIIKVFEEYNKIKKERLDENDTLNNEEKLSDTCKDTTLSADRGRNETSSSPNRSHKESQNKNSHSMQLEAVPEISSDSRNDFRTMDSRNQGIYESSKKTTSYYSNSKDGSSGQRSRSIRMENELTSMKSAKQLEPNYANEDLEKVQPHTLRNSDLIQKFSSYCYDSSSAAPDNEEEYDRLSKTKNLENEVRSNPSQYSYTENSTCDTSTNETLENSKYQKPALTSVNRPLNREYISEDLNKKKAGNTDLSSENINACNSSTPFKKSRFGKNQIPRTRENSPIQCFQIDNISNLNHSTLSHVMDKLNDSYAQFDKNQDYIHAYSDKPFECDDIYTLEKNPSDYSDDIEDEQDCFEQSESERRRLKCHKLPKMFKDEERRHHKTFSRRSKKLERVGKSSPENVIEFDLYDNFSAGNCHPQCPSQGCILEKIKQELQRPTEKKTKQGHSTPSYLSTADKEFQSHLKQTVRKRINMTN</sequence>
<protein>
    <submittedName>
        <fullName evidence="2">Uncharacterized protein</fullName>
    </submittedName>
</protein>
<evidence type="ECO:0000313" key="3">
    <source>
        <dbReference type="Proteomes" id="UP000549394"/>
    </source>
</evidence>